<protein>
    <submittedName>
        <fullName evidence="2">Uncharacterized protein</fullName>
    </submittedName>
</protein>
<proteinExistence type="predicted"/>
<comment type="caution">
    <text evidence="2">The sequence shown here is derived from an EMBL/GenBank/DDBJ whole genome shotgun (WGS) entry which is preliminary data.</text>
</comment>
<evidence type="ECO:0000313" key="3">
    <source>
        <dbReference type="Proteomes" id="UP001159363"/>
    </source>
</evidence>
<keyword evidence="3" id="KW-1185">Reference proteome</keyword>
<organism evidence="2 3">
    <name type="scientific">Dryococelus australis</name>
    <dbReference type="NCBI Taxonomy" id="614101"/>
    <lineage>
        <taxon>Eukaryota</taxon>
        <taxon>Metazoa</taxon>
        <taxon>Ecdysozoa</taxon>
        <taxon>Arthropoda</taxon>
        <taxon>Hexapoda</taxon>
        <taxon>Insecta</taxon>
        <taxon>Pterygota</taxon>
        <taxon>Neoptera</taxon>
        <taxon>Polyneoptera</taxon>
        <taxon>Phasmatodea</taxon>
        <taxon>Verophasmatodea</taxon>
        <taxon>Anareolatae</taxon>
        <taxon>Phasmatidae</taxon>
        <taxon>Eurycanthinae</taxon>
        <taxon>Dryococelus</taxon>
    </lineage>
</organism>
<dbReference type="Proteomes" id="UP001159363">
    <property type="component" value="Chromosome 2"/>
</dbReference>
<dbReference type="EMBL" id="JARBHB010000002">
    <property type="protein sequence ID" value="KAJ8892060.1"/>
    <property type="molecule type" value="Genomic_DNA"/>
</dbReference>
<name>A0ABQ9I6Z2_9NEOP</name>
<evidence type="ECO:0000256" key="1">
    <source>
        <dbReference type="SAM" id="MobiDB-lite"/>
    </source>
</evidence>
<accession>A0ABQ9I6Z2</accession>
<evidence type="ECO:0000313" key="2">
    <source>
        <dbReference type="EMBL" id="KAJ8892060.1"/>
    </source>
</evidence>
<gene>
    <name evidence="2" type="ORF">PR048_004634</name>
</gene>
<sequence length="763" mass="83111">MWAYSFSDWLRKSLGIGLVSHWLTKIPCCPGCWLANGVPKLFWPATPFCWRLRLGLYKGLFSPLYIHRFCDTVPGRRTGTGVPGTGTVTYAAGMHITLRYYIYARYLHVLAARSSTYGTVPSTSSAVAPTKSSMGLRYLEHNCLRYLLLELQHLHLQQVHPESLPGPLRRRRQCHFCDKTFAFGSVTFVIRHFLSATVYGDMKAFIVPRIPATCHICMTGAVSSPAVPTVYLDMQRPITRRGYPNCSRNDNLLLAVAKKASCKLGIVRSRNPKSKEIRRLAVFRIYGLGTVSLYLWNCVSSGSLKKGARSHKFAEYSMERLTIVQYTEASHQTLNPAVDRSRRRVLRGCGAKDPGKAVVCAGGRACMLSRTTRGSSVTRCDSAAAGSQEYQSGPPRAQAALPHACRRFLVRPLRCAAECRCALPLRAKMDSGLGGDKEAYKRRRDSGSLGTFDLEHMKCVIATKDAQSSGIASSILVVLRGQYQLGFPLVDVKYRVVSGVVWTNRTIVNSNTDTNRTGVLAVVDIAFSLRESDDICSTGTPLQPMTRAARIIPGRHCRPAGAVPALVHILPLSTSQTPDTSGAAVAERLDCSPPTKVNRIQSPAGGPLAMGIVQDDAASRRAFSVISRFPHPCILALLQSHIISHSPALNTSLLRAGRLCELSSTLPPPMSRTPDHPSPTVYDKAIIGRAHKVRSFRPLDRRESQQMSMRPAGLNNSSRRAAGGVSWGGRNGEGGVGVAARGRSGSAQFANRCIATVVMGAGP</sequence>
<feature type="region of interest" description="Disordered" evidence="1">
    <location>
        <begin position="699"/>
        <end position="731"/>
    </location>
</feature>
<reference evidence="2 3" key="1">
    <citation type="submission" date="2023-02" db="EMBL/GenBank/DDBJ databases">
        <title>LHISI_Scaffold_Assembly.</title>
        <authorList>
            <person name="Stuart O.P."/>
            <person name="Cleave R."/>
            <person name="Magrath M.J.L."/>
            <person name="Mikheyev A.S."/>
        </authorList>
    </citation>
    <scope>NUCLEOTIDE SEQUENCE [LARGE SCALE GENOMIC DNA]</scope>
    <source>
        <strain evidence="2">Daus_M_001</strain>
        <tissue evidence="2">Leg muscle</tissue>
    </source>
</reference>